<comment type="caution">
    <text evidence="2">The sequence shown here is derived from an EMBL/GenBank/DDBJ whole genome shotgun (WGS) entry which is preliminary data.</text>
</comment>
<dbReference type="eggNOG" id="COG3956">
    <property type="taxonomic scope" value="Bacteria"/>
</dbReference>
<dbReference type="GO" id="GO:0046052">
    <property type="term" value="P:UTP catabolic process"/>
    <property type="evidence" value="ECO:0007669"/>
    <property type="project" value="TreeGrafter"/>
</dbReference>
<dbReference type="STRING" id="87626.PTD2_12344"/>
<dbReference type="GO" id="GO:0046076">
    <property type="term" value="P:dTTP catabolic process"/>
    <property type="evidence" value="ECO:0007669"/>
    <property type="project" value="TreeGrafter"/>
</dbReference>
<dbReference type="PANTHER" id="PTHR30522:SF0">
    <property type="entry name" value="NUCLEOSIDE TRIPHOSPHATE PYROPHOSPHOHYDROLASE"/>
    <property type="match status" value="1"/>
</dbReference>
<dbReference type="InterPro" id="IPR004518">
    <property type="entry name" value="MazG-like_dom"/>
</dbReference>
<dbReference type="EMBL" id="AAOH01000002">
    <property type="protein sequence ID" value="EAR29607.1"/>
    <property type="molecule type" value="Genomic_DNA"/>
</dbReference>
<dbReference type="InterPro" id="IPR048015">
    <property type="entry name" value="NTP-PPase_MazG-like_N"/>
</dbReference>
<evidence type="ECO:0000259" key="1">
    <source>
        <dbReference type="Pfam" id="PF03819"/>
    </source>
</evidence>
<dbReference type="Gene3D" id="1.10.287.1080">
    <property type="entry name" value="MazG-like"/>
    <property type="match status" value="1"/>
</dbReference>
<dbReference type="GO" id="GO:0047429">
    <property type="term" value="F:nucleoside triphosphate diphosphatase activity"/>
    <property type="evidence" value="ECO:0007669"/>
    <property type="project" value="TreeGrafter"/>
</dbReference>
<proteinExistence type="predicted"/>
<dbReference type="GO" id="GO:0006203">
    <property type="term" value="P:dGTP catabolic process"/>
    <property type="evidence" value="ECO:0007669"/>
    <property type="project" value="TreeGrafter"/>
</dbReference>
<evidence type="ECO:0000313" key="2">
    <source>
        <dbReference type="EMBL" id="EAR29607.1"/>
    </source>
</evidence>
<dbReference type="GO" id="GO:0046061">
    <property type="term" value="P:dATP catabolic process"/>
    <property type="evidence" value="ECO:0007669"/>
    <property type="project" value="TreeGrafter"/>
</dbReference>
<gene>
    <name evidence="2" type="ORF">PTD2_12344</name>
</gene>
<reference evidence="2 3" key="1">
    <citation type="submission" date="2006-02" db="EMBL/GenBank/DDBJ databases">
        <authorList>
            <person name="Moran M.A."/>
            <person name="Kjelleberg S."/>
            <person name="Egan S."/>
            <person name="Saunders N."/>
            <person name="Thomas T."/>
            <person name="Ferriera S."/>
            <person name="Johnson J."/>
            <person name="Kravitz S."/>
            <person name="Halpern A."/>
            <person name="Remington K."/>
            <person name="Beeson K."/>
            <person name="Tran B."/>
            <person name="Rogers Y.-H."/>
            <person name="Friedman R."/>
            <person name="Venter J.C."/>
        </authorList>
    </citation>
    <scope>NUCLEOTIDE SEQUENCE [LARGE SCALE GENOMIC DNA]</scope>
    <source>
        <strain evidence="2 3">D2</strain>
    </source>
</reference>
<protein>
    <submittedName>
        <fullName evidence="2">Nucleoside triphosphate pyrophosphohydrolase, non-specific</fullName>
    </submittedName>
</protein>
<dbReference type="GO" id="GO:0006950">
    <property type="term" value="P:response to stress"/>
    <property type="evidence" value="ECO:0007669"/>
    <property type="project" value="UniProtKB-ARBA"/>
</dbReference>
<dbReference type="SUPFAM" id="SSF101386">
    <property type="entry name" value="all-alpha NTP pyrophosphatases"/>
    <property type="match status" value="1"/>
</dbReference>
<keyword evidence="3" id="KW-1185">Reference proteome</keyword>
<dbReference type="FunFam" id="1.10.287.1080:FF:000001">
    <property type="entry name" value="Nucleoside triphosphate pyrophosphohydrolase"/>
    <property type="match status" value="1"/>
</dbReference>
<dbReference type="PANTHER" id="PTHR30522">
    <property type="entry name" value="NUCLEOSIDE TRIPHOSPHATE PYROPHOSPHOHYDROLASE"/>
    <property type="match status" value="1"/>
</dbReference>
<sequence>MTKSAMAQLLEIMQQLRDPQTGCPWDIKQTFESIVPHTLEEAYEVADAIEKGDLAGLKSELGDLLFQVIFYSQLAKEQQLFDFNDVVNTLNEKLVRRHPMFLVMRQ</sequence>
<organism evidence="2 3">
    <name type="scientific">Pseudoalteromonas tunicata D2</name>
    <dbReference type="NCBI Taxonomy" id="87626"/>
    <lineage>
        <taxon>Bacteria</taxon>
        <taxon>Pseudomonadati</taxon>
        <taxon>Pseudomonadota</taxon>
        <taxon>Gammaproteobacteria</taxon>
        <taxon>Alteromonadales</taxon>
        <taxon>Pseudoalteromonadaceae</taxon>
        <taxon>Pseudoalteromonas</taxon>
    </lineage>
</organism>
<dbReference type="InterPro" id="IPR011551">
    <property type="entry name" value="NTP_PyrPHydrolase_MazG"/>
</dbReference>
<dbReference type="HOGENOM" id="CLU_038356_4_2_6"/>
<accession>A4C6K3</accession>
<dbReference type="AlphaFoldDB" id="A4C6K3"/>
<dbReference type="GO" id="GO:0046081">
    <property type="term" value="P:dUTP catabolic process"/>
    <property type="evidence" value="ECO:0007669"/>
    <property type="project" value="TreeGrafter"/>
</dbReference>
<dbReference type="CDD" id="cd11528">
    <property type="entry name" value="NTP-PPase_MazG_Nterm"/>
    <property type="match status" value="1"/>
</dbReference>
<dbReference type="GO" id="GO:0046047">
    <property type="term" value="P:TTP catabolic process"/>
    <property type="evidence" value="ECO:0007669"/>
    <property type="project" value="TreeGrafter"/>
</dbReference>
<name>A4C6K3_9GAMM</name>
<dbReference type="Proteomes" id="UP000006201">
    <property type="component" value="Unassembled WGS sequence"/>
</dbReference>
<feature type="domain" description="NTP pyrophosphohydrolase MazG-like" evidence="1">
    <location>
        <begin position="29"/>
        <end position="100"/>
    </location>
</feature>
<keyword evidence="2" id="KW-0378">Hydrolase</keyword>
<dbReference type="Pfam" id="PF03819">
    <property type="entry name" value="MazG"/>
    <property type="match status" value="1"/>
</dbReference>
<evidence type="ECO:0000313" key="3">
    <source>
        <dbReference type="Proteomes" id="UP000006201"/>
    </source>
</evidence>